<dbReference type="Gene3D" id="3.40.50.300">
    <property type="entry name" value="P-loop containing nucleotide triphosphate hydrolases"/>
    <property type="match status" value="1"/>
</dbReference>
<feature type="region of interest" description="Disordered" evidence="1">
    <location>
        <begin position="1"/>
        <end position="29"/>
    </location>
</feature>
<evidence type="ECO:0000313" key="2">
    <source>
        <dbReference type="EMBL" id="GAF95391.1"/>
    </source>
</evidence>
<proteinExistence type="predicted"/>
<protein>
    <recommendedName>
        <fullName evidence="3">Adenylate kinase</fullName>
    </recommendedName>
</protein>
<evidence type="ECO:0008006" key="3">
    <source>
        <dbReference type="Google" id="ProtNLM"/>
    </source>
</evidence>
<gene>
    <name evidence="2" type="ORF">S01H1_30130</name>
</gene>
<name>X0U7S5_9ZZZZ</name>
<feature type="non-terminal residue" evidence="2">
    <location>
        <position position="1"/>
    </location>
</feature>
<accession>X0U7S5</accession>
<dbReference type="Pfam" id="PF13238">
    <property type="entry name" value="AAA_18"/>
    <property type="match status" value="1"/>
</dbReference>
<dbReference type="SUPFAM" id="SSF52540">
    <property type="entry name" value="P-loop containing nucleoside triphosphate hydrolases"/>
    <property type="match status" value="1"/>
</dbReference>
<reference evidence="2" key="1">
    <citation type="journal article" date="2014" name="Front. Microbiol.">
        <title>High frequency of phylogenetically diverse reductive dehalogenase-homologous genes in deep subseafloor sedimentary metagenomes.</title>
        <authorList>
            <person name="Kawai M."/>
            <person name="Futagami T."/>
            <person name="Toyoda A."/>
            <person name="Takaki Y."/>
            <person name="Nishi S."/>
            <person name="Hori S."/>
            <person name="Arai W."/>
            <person name="Tsubouchi T."/>
            <person name="Morono Y."/>
            <person name="Uchiyama I."/>
            <person name="Ito T."/>
            <person name="Fujiyama A."/>
            <person name="Inagaki F."/>
            <person name="Takami H."/>
        </authorList>
    </citation>
    <scope>NUCLEOTIDE SEQUENCE</scope>
    <source>
        <strain evidence="2">Expedition CK06-06</strain>
    </source>
</reference>
<dbReference type="AlphaFoldDB" id="X0U7S5"/>
<feature type="non-terminal residue" evidence="2">
    <location>
        <position position="276"/>
    </location>
</feature>
<dbReference type="PANTHER" id="PTHR41930:SF1">
    <property type="entry name" value="DEPHOSPHO-COA KINASE"/>
    <property type="match status" value="1"/>
</dbReference>
<comment type="caution">
    <text evidence="2">The sequence shown here is derived from an EMBL/GenBank/DDBJ whole genome shotgun (WGS) entry which is preliminary data.</text>
</comment>
<dbReference type="InterPro" id="IPR027417">
    <property type="entry name" value="P-loop_NTPase"/>
</dbReference>
<sequence>IEELTAAANAPPPAFRRKQATSGPRVSQTNLFEVEENPEPQSERVIIVVGRTCAGKTTFGERAAARGFEFIDASSVMRSFRDQYRPTEESDLAFARRLLDEQGADVVAKRILELYEGPGTRIIAGFRAIEELLLIRDSVRECQVALVDASERTRLERLIQRPRGDVVRSLAELRDIDTGQCELGLLRVAQDFADVQIVNEGSIEEYYRQVDSVLDREPAGLVRGVLGHGKLRHGSEANQLYRCLRALDQAGRPMSCDEVEEFSGRDGPAIRHNNAN</sequence>
<dbReference type="EMBL" id="BARS01018518">
    <property type="protein sequence ID" value="GAF95391.1"/>
    <property type="molecule type" value="Genomic_DNA"/>
</dbReference>
<dbReference type="PANTHER" id="PTHR41930">
    <property type="entry name" value="UPF0200 PROTEIN MJ1399"/>
    <property type="match status" value="1"/>
</dbReference>
<feature type="compositionally biased region" description="Polar residues" evidence="1">
    <location>
        <begin position="20"/>
        <end position="29"/>
    </location>
</feature>
<evidence type="ECO:0000256" key="1">
    <source>
        <dbReference type="SAM" id="MobiDB-lite"/>
    </source>
</evidence>
<organism evidence="2">
    <name type="scientific">marine sediment metagenome</name>
    <dbReference type="NCBI Taxonomy" id="412755"/>
    <lineage>
        <taxon>unclassified sequences</taxon>
        <taxon>metagenomes</taxon>
        <taxon>ecological metagenomes</taxon>
    </lineage>
</organism>